<organism evidence="8 9">
    <name type="scientific">Nocardioides iriomotensis</name>
    <dbReference type="NCBI Taxonomy" id="715784"/>
    <lineage>
        <taxon>Bacteria</taxon>
        <taxon>Bacillati</taxon>
        <taxon>Actinomycetota</taxon>
        <taxon>Actinomycetes</taxon>
        <taxon>Propionibacteriales</taxon>
        <taxon>Nocardioidaceae</taxon>
        <taxon>Nocardioides</taxon>
    </lineage>
</organism>
<dbReference type="PANTHER" id="PTHR43133">
    <property type="entry name" value="RNA POLYMERASE ECF-TYPE SIGMA FACTO"/>
    <property type="match status" value="1"/>
</dbReference>
<keyword evidence="4" id="KW-0804">Transcription</keyword>
<evidence type="ECO:0000259" key="6">
    <source>
        <dbReference type="Pfam" id="PF04542"/>
    </source>
</evidence>
<sequence length="193" mass="21661">MSGEPGLRLVPSYDGPDVDALVGRVARGDAQAFESLYDELSASVYGLARRVVRDPARAEDVTQDVFLEVWRKAARFDAALGRAKTWVMTIAHRRAVDAVRRNEAARRSDGRATPEEVSHDEPVERVIRAEEQGAVRECLETLTELQLESVRLAYFNGYTYSEVASLLDKPLPTIKTRMRDGLIRLRDCLEGTR</sequence>
<evidence type="ECO:0000256" key="5">
    <source>
        <dbReference type="SAM" id="MobiDB-lite"/>
    </source>
</evidence>
<dbReference type="GO" id="GO:0006352">
    <property type="term" value="P:DNA-templated transcription initiation"/>
    <property type="evidence" value="ECO:0007669"/>
    <property type="project" value="InterPro"/>
</dbReference>
<evidence type="ECO:0000256" key="4">
    <source>
        <dbReference type="ARBA" id="ARBA00023163"/>
    </source>
</evidence>
<dbReference type="InterPro" id="IPR013325">
    <property type="entry name" value="RNA_pol_sigma_r2"/>
</dbReference>
<dbReference type="NCBIfam" id="TIGR02937">
    <property type="entry name" value="sigma70-ECF"/>
    <property type="match status" value="1"/>
</dbReference>
<feature type="domain" description="RNA polymerase sigma factor 70 region 4 type 2" evidence="7">
    <location>
        <begin position="134"/>
        <end position="185"/>
    </location>
</feature>
<dbReference type="GO" id="GO:0003677">
    <property type="term" value="F:DNA binding"/>
    <property type="evidence" value="ECO:0007669"/>
    <property type="project" value="InterPro"/>
</dbReference>
<dbReference type="Gene3D" id="1.10.1740.10">
    <property type="match status" value="1"/>
</dbReference>
<protein>
    <submittedName>
        <fullName evidence="8">Sigma-70 family RNA polymerase sigma factor</fullName>
    </submittedName>
</protein>
<dbReference type="OrthoDB" id="9784272at2"/>
<accession>A0A4Q5J3M5</accession>
<dbReference type="InterPro" id="IPR014284">
    <property type="entry name" value="RNA_pol_sigma-70_dom"/>
</dbReference>
<dbReference type="InterPro" id="IPR007627">
    <property type="entry name" value="RNA_pol_sigma70_r2"/>
</dbReference>
<evidence type="ECO:0000259" key="7">
    <source>
        <dbReference type="Pfam" id="PF08281"/>
    </source>
</evidence>
<name>A0A4Q5J3M5_9ACTN</name>
<evidence type="ECO:0000313" key="8">
    <source>
        <dbReference type="EMBL" id="RYU13023.1"/>
    </source>
</evidence>
<dbReference type="CDD" id="cd06171">
    <property type="entry name" value="Sigma70_r4"/>
    <property type="match status" value="1"/>
</dbReference>
<dbReference type="Pfam" id="PF08281">
    <property type="entry name" value="Sigma70_r4_2"/>
    <property type="match status" value="1"/>
</dbReference>
<reference evidence="8 9" key="1">
    <citation type="submission" date="2019-01" db="EMBL/GenBank/DDBJ databases">
        <title>Nocardioides guangzhouensis sp. nov., an actinobacterium isolated from soil.</title>
        <authorList>
            <person name="Fu Y."/>
            <person name="Cai Y."/>
            <person name="Lin Z."/>
            <person name="Chen P."/>
        </authorList>
    </citation>
    <scope>NUCLEOTIDE SEQUENCE [LARGE SCALE GENOMIC DNA]</scope>
    <source>
        <strain evidence="8 9">NBRC 105384</strain>
    </source>
</reference>
<feature type="domain" description="RNA polymerase sigma-70 region 2" evidence="6">
    <location>
        <begin position="36"/>
        <end position="103"/>
    </location>
</feature>
<dbReference type="SUPFAM" id="SSF88946">
    <property type="entry name" value="Sigma2 domain of RNA polymerase sigma factors"/>
    <property type="match status" value="1"/>
</dbReference>
<dbReference type="Pfam" id="PF04542">
    <property type="entry name" value="Sigma70_r2"/>
    <property type="match status" value="1"/>
</dbReference>
<dbReference type="PANTHER" id="PTHR43133:SF66">
    <property type="entry name" value="ECF RNA POLYMERASE SIGMA FACTOR SIGK"/>
    <property type="match status" value="1"/>
</dbReference>
<feature type="region of interest" description="Disordered" evidence="5">
    <location>
        <begin position="102"/>
        <end position="121"/>
    </location>
</feature>
<dbReference type="RefSeq" id="WP_129986842.1">
    <property type="nucleotide sequence ID" value="NZ_SDPU01000020.1"/>
</dbReference>
<dbReference type="AlphaFoldDB" id="A0A4Q5J3M5"/>
<dbReference type="InterPro" id="IPR039425">
    <property type="entry name" value="RNA_pol_sigma-70-like"/>
</dbReference>
<dbReference type="NCBIfam" id="NF007228">
    <property type="entry name" value="PRK09646.1"/>
    <property type="match status" value="1"/>
</dbReference>
<gene>
    <name evidence="8" type="ORF">ETU37_08790</name>
</gene>
<keyword evidence="9" id="KW-1185">Reference proteome</keyword>
<evidence type="ECO:0000256" key="2">
    <source>
        <dbReference type="ARBA" id="ARBA00023015"/>
    </source>
</evidence>
<keyword evidence="3" id="KW-0731">Sigma factor</keyword>
<dbReference type="InterPro" id="IPR013249">
    <property type="entry name" value="RNA_pol_sigma70_r4_t2"/>
</dbReference>
<evidence type="ECO:0000256" key="1">
    <source>
        <dbReference type="ARBA" id="ARBA00010641"/>
    </source>
</evidence>
<proteinExistence type="inferred from homology"/>
<dbReference type="GO" id="GO:0016987">
    <property type="term" value="F:sigma factor activity"/>
    <property type="evidence" value="ECO:0007669"/>
    <property type="project" value="UniProtKB-KW"/>
</dbReference>
<dbReference type="EMBL" id="SDPU01000020">
    <property type="protein sequence ID" value="RYU13023.1"/>
    <property type="molecule type" value="Genomic_DNA"/>
</dbReference>
<dbReference type="InterPro" id="IPR036388">
    <property type="entry name" value="WH-like_DNA-bd_sf"/>
</dbReference>
<dbReference type="SUPFAM" id="SSF88659">
    <property type="entry name" value="Sigma3 and sigma4 domains of RNA polymerase sigma factors"/>
    <property type="match status" value="1"/>
</dbReference>
<evidence type="ECO:0000256" key="3">
    <source>
        <dbReference type="ARBA" id="ARBA00023082"/>
    </source>
</evidence>
<evidence type="ECO:0000313" key="9">
    <source>
        <dbReference type="Proteomes" id="UP000291189"/>
    </source>
</evidence>
<keyword evidence="2" id="KW-0805">Transcription regulation</keyword>
<comment type="caution">
    <text evidence="8">The sequence shown here is derived from an EMBL/GenBank/DDBJ whole genome shotgun (WGS) entry which is preliminary data.</text>
</comment>
<dbReference type="InterPro" id="IPR013324">
    <property type="entry name" value="RNA_pol_sigma_r3/r4-like"/>
</dbReference>
<dbReference type="Proteomes" id="UP000291189">
    <property type="component" value="Unassembled WGS sequence"/>
</dbReference>
<dbReference type="Gene3D" id="1.10.10.10">
    <property type="entry name" value="Winged helix-like DNA-binding domain superfamily/Winged helix DNA-binding domain"/>
    <property type="match status" value="1"/>
</dbReference>
<comment type="similarity">
    <text evidence="1">Belongs to the sigma-70 factor family. ECF subfamily.</text>
</comment>